<evidence type="ECO:0000313" key="1">
    <source>
        <dbReference type="EMBL" id="VAX36856.1"/>
    </source>
</evidence>
<name>A0A3B1D1S8_9ZZZZ</name>
<reference evidence="1" key="1">
    <citation type="submission" date="2018-06" db="EMBL/GenBank/DDBJ databases">
        <authorList>
            <person name="Zhirakovskaya E."/>
        </authorList>
    </citation>
    <scope>NUCLEOTIDE SEQUENCE</scope>
</reference>
<organism evidence="1">
    <name type="scientific">hydrothermal vent metagenome</name>
    <dbReference type="NCBI Taxonomy" id="652676"/>
    <lineage>
        <taxon>unclassified sequences</taxon>
        <taxon>metagenomes</taxon>
        <taxon>ecological metagenomes</taxon>
    </lineage>
</organism>
<proteinExistence type="predicted"/>
<dbReference type="AlphaFoldDB" id="A0A3B1D1S8"/>
<gene>
    <name evidence="1" type="ORF">MNBD_UNCLBAC01-1979</name>
</gene>
<dbReference type="EMBL" id="UOGJ01000111">
    <property type="protein sequence ID" value="VAX36856.1"/>
    <property type="molecule type" value="Genomic_DNA"/>
</dbReference>
<protein>
    <submittedName>
        <fullName evidence="1">Uncharacterized protein</fullName>
    </submittedName>
</protein>
<accession>A0A3B1D1S8</accession>
<sequence length="156" mass="17332">MKNVFIVIGILGVITFLIKCGDVNAQQHHHDVASHSSHTSLSAFEDGLDQLELNNGTKWKMDAHTRSSFARMAEFFLNIDHISLEGEGLKKAGANLQNGINELITGCTMSGDAHEQLHIFLLSGYVPAVSNLIEFGGVKEAQKVKHYLEKYIEYFE</sequence>